<sequence>MAWLVRDNEDEPFRIEAAEPEACWCKMQVSDEVVAAAEACYAESEQLDTYGIVATISKFLLAERQKIASDLFNRYGFMVLTEKQVTISFSSSEEARSFHSALVDISTYRDKSEDRTFEEISARKAGGE</sequence>
<evidence type="ECO:0000313" key="1">
    <source>
        <dbReference type="EMBL" id="PWE56734.1"/>
    </source>
</evidence>
<dbReference type="EMBL" id="QFBC01000003">
    <property type="protein sequence ID" value="PWE56734.1"/>
    <property type="molecule type" value="Genomic_DNA"/>
</dbReference>
<keyword evidence="2" id="KW-1185">Reference proteome</keyword>
<gene>
    <name evidence="1" type="ORF">DEM27_10245</name>
</gene>
<accession>A0A2U2DTV3</accession>
<dbReference type="RefSeq" id="WP_109458109.1">
    <property type="nucleotide sequence ID" value="NZ_QFBC01000003.1"/>
</dbReference>
<comment type="caution">
    <text evidence="1">The sequence shown here is derived from an EMBL/GenBank/DDBJ whole genome shotgun (WGS) entry which is preliminary data.</text>
</comment>
<protein>
    <submittedName>
        <fullName evidence="1">Uncharacterized protein</fullName>
    </submittedName>
</protein>
<name>A0A2U2DTV3_9HYPH</name>
<dbReference type="Proteomes" id="UP000245252">
    <property type="component" value="Unassembled WGS sequence"/>
</dbReference>
<organism evidence="1 2">
    <name type="scientific">Metarhizobium album</name>
    <dbReference type="NCBI Taxonomy" id="2182425"/>
    <lineage>
        <taxon>Bacteria</taxon>
        <taxon>Pseudomonadati</taxon>
        <taxon>Pseudomonadota</taxon>
        <taxon>Alphaproteobacteria</taxon>
        <taxon>Hyphomicrobiales</taxon>
        <taxon>Rhizobiaceae</taxon>
        <taxon>Metarhizobium</taxon>
    </lineage>
</organism>
<evidence type="ECO:0000313" key="2">
    <source>
        <dbReference type="Proteomes" id="UP000245252"/>
    </source>
</evidence>
<dbReference type="AlphaFoldDB" id="A0A2U2DTV3"/>
<reference evidence="1 2" key="1">
    <citation type="submission" date="2018-05" db="EMBL/GenBank/DDBJ databases">
        <title>The draft genome of strain NS-104.</title>
        <authorList>
            <person name="Hang P."/>
            <person name="Jiang J."/>
        </authorList>
    </citation>
    <scope>NUCLEOTIDE SEQUENCE [LARGE SCALE GENOMIC DNA]</scope>
    <source>
        <strain evidence="1 2">NS-104</strain>
    </source>
</reference>
<proteinExistence type="predicted"/>